<evidence type="ECO:0000313" key="2">
    <source>
        <dbReference type="Proteomes" id="UP000297194"/>
    </source>
</evidence>
<organism evidence="1 2">
    <name type="scientific">Mythimna unipuncta nucleopolyhedrovirus</name>
    <dbReference type="NCBI Taxonomy" id="447897"/>
    <lineage>
        <taxon>Viruses</taxon>
        <taxon>Viruses incertae sedis</taxon>
        <taxon>Naldaviricetes</taxon>
        <taxon>Lefavirales</taxon>
        <taxon>Baculoviridae</taxon>
        <taxon>Alphabaculovirus</taxon>
    </lineage>
</organism>
<evidence type="ECO:0000313" key="1">
    <source>
        <dbReference type="EMBL" id="AUV65379.1"/>
    </source>
</evidence>
<accession>A0A2K9VSD0</accession>
<dbReference type="GeneID" id="40527054"/>
<sequence length="339" mass="39025">MSSTTSLVRLNQCVSEKLVPFKPIKLPSTQCPIHPLRANCRVTRHYDDRLDASFDNHITVLNGIFQNYDRSPFYMCLVNERDAQARGAYANANEMFAYVHLQTVDDDEEFFGIDEAGERSVATVRNVIKTIMDAFAECTDRVVLMIDELQVDLLFSAYRCIVLPQRMVAIYTDASKPVNDDVNIFSVPDTDDMQQCQIVYKTFLIYNTVLTMLLKQRNPFNDYKKNISVIFRTLGKCPANKDRIKCCDLQYGGNAPGHIMCAPREMVKKIFHYAKWARTPNNYRRYFELIVAPQTAGRNYRDNSGDIRHATNNTSLIVLDWYNFINDFRTYFGVTLATA</sequence>
<dbReference type="InterPro" id="IPR008416">
    <property type="entry name" value="Baculo_VP1054"/>
</dbReference>
<protein>
    <submittedName>
        <fullName evidence="1">VP1054</fullName>
    </submittedName>
</protein>
<dbReference type="RefSeq" id="YP_009666774.1">
    <property type="nucleotide sequence ID" value="NC_043530.1"/>
</dbReference>
<name>A0A2K9VSD0_9ABAC</name>
<dbReference type="EMBL" id="MF375894">
    <property type="protein sequence ID" value="AUV65379.1"/>
    <property type="molecule type" value="Genomic_DNA"/>
</dbReference>
<dbReference type="Pfam" id="PF05789">
    <property type="entry name" value="Baculo_VP1054"/>
    <property type="match status" value="1"/>
</dbReference>
<reference evidence="1" key="1">
    <citation type="journal article" date="2017" name="Virus Genes">
        <title>The complete genome sequence of a third distinct baculovirus isolated from the true armyworm, Mythimna unipuncta, contains two copies of the lef-7 gene.</title>
        <authorList>
            <person name="Harrison R.L."/>
            <person name="Mowery J.D."/>
            <person name="Rowley D.L."/>
            <person name="Bauchan G.R."/>
            <person name="Theilmann D.A."/>
            <person name="Rohrmann G.F."/>
            <person name="Erlandson M.A."/>
        </authorList>
    </citation>
    <scope>NUCLEOTIDE SEQUENCE [LARGE SCALE GENOMIC DNA]</scope>
    <source>
        <strain evidence="1">#7</strain>
    </source>
</reference>
<dbReference type="Proteomes" id="UP000297194">
    <property type="component" value="Segment"/>
</dbReference>
<proteinExistence type="predicted"/>
<keyword evidence="2" id="KW-1185">Reference proteome</keyword>
<dbReference type="KEGG" id="vg:40527054"/>